<sequence>MCILPSSRNKRFPCVGFGLRHGQITPIFKTEKMAKQYAAKQALAYLNGLLPSLTSSTFPAGSSTSNISAESMPSLGVKGPAPSGNNRNARLLPILSSPNSTRASSSGEYLKESSNVDFAARDSFLTHRLNFAHESTTDNIYSRWNHRPDFNSSEKSREIHRERYTPLDPLLSLPPRCEELKLSADQERVVALATMGQNIFYTGSAGCGKSTVLHVIHKHLLDLGKKVYVMAPTGRVAIANGGTTTWAFAGWTPNSHKRPLSELKQVRKAHVRRRLRAADTIIPDEISMVENLHFERLNEVMKAARTSLLPFGGAQVITTGDFCTSPDTYLLGPSGTSDFQMSIDSTKPYNTD</sequence>
<dbReference type="SUPFAM" id="SSF52540">
    <property type="entry name" value="P-loop containing nucleoside triphosphate hydrolases"/>
    <property type="match status" value="1"/>
</dbReference>
<dbReference type="InterPro" id="IPR010285">
    <property type="entry name" value="DNA_helicase_pif1-like_DEAD"/>
</dbReference>
<dbReference type="Gene3D" id="3.40.50.300">
    <property type="entry name" value="P-loop containing nucleotide triphosphate hydrolases"/>
    <property type="match status" value="1"/>
</dbReference>
<feature type="domain" description="DNA helicase Pif1-like DEAD-box helicase" evidence="3">
    <location>
        <begin position="182"/>
        <end position="323"/>
    </location>
</feature>
<evidence type="ECO:0000256" key="2">
    <source>
        <dbReference type="SAM" id="MobiDB-lite"/>
    </source>
</evidence>
<keyword evidence="1" id="KW-0378">Hydrolase</keyword>
<keyword evidence="1" id="KW-0547">Nucleotide-binding</keyword>
<name>A0ABR0S836_9HYPO</name>
<reference evidence="4 5" key="1">
    <citation type="submission" date="2024-01" db="EMBL/GenBank/DDBJ databases">
        <title>Complete genome of Cladobotryum mycophilum ATHUM6906.</title>
        <authorList>
            <person name="Christinaki A.C."/>
            <person name="Myridakis A.I."/>
            <person name="Kouvelis V.N."/>
        </authorList>
    </citation>
    <scope>NUCLEOTIDE SEQUENCE [LARGE SCALE GENOMIC DNA]</scope>
    <source>
        <strain evidence="4 5">ATHUM6906</strain>
    </source>
</reference>
<dbReference type="EC" id="5.6.2.3" evidence="1"/>
<dbReference type="InterPro" id="IPR027417">
    <property type="entry name" value="P-loop_NTPase"/>
</dbReference>
<comment type="similarity">
    <text evidence="1">Belongs to the helicase family.</text>
</comment>
<evidence type="ECO:0000313" key="5">
    <source>
        <dbReference type="Proteomes" id="UP001338125"/>
    </source>
</evidence>
<dbReference type="Proteomes" id="UP001338125">
    <property type="component" value="Unassembled WGS sequence"/>
</dbReference>
<keyword evidence="1 4" id="KW-0347">Helicase</keyword>
<dbReference type="PANTHER" id="PTHR47642">
    <property type="entry name" value="ATP-DEPENDENT DNA HELICASE"/>
    <property type="match status" value="1"/>
</dbReference>
<evidence type="ECO:0000256" key="1">
    <source>
        <dbReference type="RuleBase" id="RU363044"/>
    </source>
</evidence>
<feature type="compositionally biased region" description="Polar residues" evidence="2">
    <location>
        <begin position="61"/>
        <end position="71"/>
    </location>
</feature>
<dbReference type="Pfam" id="PF05970">
    <property type="entry name" value="PIF1"/>
    <property type="match status" value="1"/>
</dbReference>
<gene>
    <name evidence="4" type="ORF">PT974_12479</name>
</gene>
<comment type="cofactor">
    <cofactor evidence="1">
        <name>Mg(2+)</name>
        <dbReference type="ChEBI" id="CHEBI:18420"/>
    </cofactor>
</comment>
<keyword evidence="1" id="KW-0233">DNA recombination</keyword>
<keyword evidence="1" id="KW-0067">ATP-binding</keyword>
<proteinExistence type="inferred from homology"/>
<evidence type="ECO:0000313" key="4">
    <source>
        <dbReference type="EMBL" id="KAK5988329.1"/>
    </source>
</evidence>
<protein>
    <recommendedName>
        <fullName evidence="1">ATP-dependent DNA helicase</fullName>
        <ecNumber evidence="1">5.6.2.3</ecNumber>
    </recommendedName>
</protein>
<evidence type="ECO:0000259" key="3">
    <source>
        <dbReference type="Pfam" id="PF05970"/>
    </source>
</evidence>
<feature type="region of interest" description="Disordered" evidence="2">
    <location>
        <begin position="61"/>
        <end position="83"/>
    </location>
</feature>
<organism evidence="4 5">
    <name type="scientific">Cladobotryum mycophilum</name>
    <dbReference type="NCBI Taxonomy" id="491253"/>
    <lineage>
        <taxon>Eukaryota</taxon>
        <taxon>Fungi</taxon>
        <taxon>Dikarya</taxon>
        <taxon>Ascomycota</taxon>
        <taxon>Pezizomycotina</taxon>
        <taxon>Sordariomycetes</taxon>
        <taxon>Hypocreomycetidae</taxon>
        <taxon>Hypocreales</taxon>
        <taxon>Hypocreaceae</taxon>
        <taxon>Cladobotryum</taxon>
    </lineage>
</organism>
<comment type="caution">
    <text evidence="4">The sequence shown here is derived from an EMBL/GenBank/DDBJ whole genome shotgun (WGS) entry which is preliminary data.</text>
</comment>
<keyword evidence="1" id="KW-0227">DNA damage</keyword>
<keyword evidence="5" id="KW-1185">Reference proteome</keyword>
<keyword evidence="1" id="KW-0234">DNA repair</keyword>
<comment type="catalytic activity">
    <reaction evidence="1">
        <text>ATP + H2O = ADP + phosphate + H(+)</text>
        <dbReference type="Rhea" id="RHEA:13065"/>
        <dbReference type="ChEBI" id="CHEBI:15377"/>
        <dbReference type="ChEBI" id="CHEBI:15378"/>
        <dbReference type="ChEBI" id="CHEBI:30616"/>
        <dbReference type="ChEBI" id="CHEBI:43474"/>
        <dbReference type="ChEBI" id="CHEBI:456216"/>
        <dbReference type="EC" id="5.6.2.3"/>
    </reaction>
</comment>
<dbReference type="InterPro" id="IPR051055">
    <property type="entry name" value="PIF1_helicase"/>
</dbReference>
<dbReference type="EMBL" id="JAVFKD010000016">
    <property type="protein sequence ID" value="KAK5988329.1"/>
    <property type="molecule type" value="Genomic_DNA"/>
</dbReference>
<accession>A0ABR0S836</accession>
<dbReference type="PANTHER" id="PTHR47642:SF5">
    <property type="entry name" value="ATP-DEPENDENT DNA HELICASE"/>
    <property type="match status" value="1"/>
</dbReference>
<dbReference type="GO" id="GO:0004386">
    <property type="term" value="F:helicase activity"/>
    <property type="evidence" value="ECO:0007669"/>
    <property type="project" value="UniProtKB-KW"/>
</dbReference>